<dbReference type="EMBL" id="BAABME010006123">
    <property type="protein sequence ID" value="GAA0167509.1"/>
    <property type="molecule type" value="Genomic_DNA"/>
</dbReference>
<accession>A0AAV3QTW6</accession>
<feature type="region of interest" description="Disordered" evidence="1">
    <location>
        <begin position="120"/>
        <end position="161"/>
    </location>
</feature>
<organism evidence="2 3">
    <name type="scientific">Lithospermum erythrorhizon</name>
    <name type="common">Purple gromwell</name>
    <name type="synonym">Lithospermum officinale var. erythrorhizon</name>
    <dbReference type="NCBI Taxonomy" id="34254"/>
    <lineage>
        <taxon>Eukaryota</taxon>
        <taxon>Viridiplantae</taxon>
        <taxon>Streptophyta</taxon>
        <taxon>Embryophyta</taxon>
        <taxon>Tracheophyta</taxon>
        <taxon>Spermatophyta</taxon>
        <taxon>Magnoliopsida</taxon>
        <taxon>eudicotyledons</taxon>
        <taxon>Gunneridae</taxon>
        <taxon>Pentapetalae</taxon>
        <taxon>asterids</taxon>
        <taxon>lamiids</taxon>
        <taxon>Boraginales</taxon>
        <taxon>Boraginaceae</taxon>
        <taxon>Boraginoideae</taxon>
        <taxon>Lithospermeae</taxon>
        <taxon>Lithospermum</taxon>
    </lineage>
</organism>
<proteinExistence type="predicted"/>
<evidence type="ECO:0000256" key="1">
    <source>
        <dbReference type="SAM" id="MobiDB-lite"/>
    </source>
</evidence>
<evidence type="ECO:0000313" key="3">
    <source>
        <dbReference type="Proteomes" id="UP001454036"/>
    </source>
</evidence>
<protein>
    <submittedName>
        <fullName evidence="2">Uncharacterized protein</fullName>
    </submittedName>
</protein>
<feature type="compositionally biased region" description="Polar residues" evidence="1">
    <location>
        <begin position="120"/>
        <end position="150"/>
    </location>
</feature>
<dbReference type="Proteomes" id="UP001454036">
    <property type="component" value="Unassembled WGS sequence"/>
</dbReference>
<dbReference type="Gene3D" id="3.40.50.12660">
    <property type="match status" value="1"/>
</dbReference>
<dbReference type="AlphaFoldDB" id="A0AAV3QTW6"/>
<evidence type="ECO:0000313" key="2">
    <source>
        <dbReference type="EMBL" id="GAA0167509.1"/>
    </source>
</evidence>
<sequence length="161" mass="17374">MFNNSIYPSVATRVQQKVNNEVQGVQSLLRAQAILPSIQEQKRVILCGVSYKGHPKSLKASIGNVSIMKQLMIEKMGFSYSNVIVLTGERYVAGECVKKSKVVPAAKVQESKLLYKVLSTSDPTTGQTSDPTVGTTSDTTVGATSGSSHVKAQLKNTKKKK</sequence>
<keyword evidence="3" id="KW-1185">Reference proteome</keyword>
<gene>
    <name evidence="2" type="ORF">LIER_22428</name>
</gene>
<reference evidence="2 3" key="1">
    <citation type="submission" date="2024-01" db="EMBL/GenBank/DDBJ databases">
        <title>The complete chloroplast genome sequence of Lithospermum erythrorhizon: insights into the phylogenetic relationship among Boraginaceae species and the maternal lineages of purple gromwells.</title>
        <authorList>
            <person name="Okada T."/>
            <person name="Watanabe K."/>
        </authorList>
    </citation>
    <scope>NUCLEOTIDE SEQUENCE [LARGE SCALE GENOMIC DNA]</scope>
</reference>
<name>A0AAV3QTW6_LITER</name>
<comment type="caution">
    <text evidence="2">The sequence shown here is derived from an EMBL/GenBank/DDBJ whole genome shotgun (WGS) entry which is preliminary data.</text>
</comment>